<accession>A0ABQ5U8G0</accession>
<dbReference type="PANTHER" id="PTHR38690">
    <property type="entry name" value="PROTEASE-RELATED"/>
    <property type="match status" value="1"/>
</dbReference>
<name>A0ABQ5U8G0_9PROT</name>
<evidence type="ECO:0000256" key="1">
    <source>
        <dbReference type="SAM" id="MobiDB-lite"/>
    </source>
</evidence>
<dbReference type="PANTHER" id="PTHR38690:SF1">
    <property type="entry name" value="PROTEASE"/>
    <property type="match status" value="1"/>
</dbReference>
<comment type="caution">
    <text evidence="3">The sequence shown here is derived from an EMBL/GenBank/DDBJ whole genome shotgun (WGS) entry which is preliminary data.</text>
</comment>
<sequence length="1071" mass="115792">MVKATSKLLLRIVLSVVVLVCLAVLALVAALSQGPLSVTFAGPYLQQVLASQYPEYQLDFDELYLTWDNRDKNLDLALRSVDLAREGSNIASIPNVTVTFSGEALIGGMIAPSAVEFRGLRLRLSRQEDGTVSLGYAGHDTEADAAPETESEADGDNSTVEVIRQIVSELGRREDRSELTSYLERLEIYQSRLYLEDELSKRFLRVTSANVVIWRSEDGLAGHVQGDAHFGDQAVSLVANAAFDAESRKTVVNTRVEDFPLPILGKEAPDLAMMQGVDLLASGEINLSLDTAFQPEQVSFDLYTGEGSVGLPDLYKKPLQLNRVALKGHSLAPFDSVNFNIVDIDSAGPDIKMSGSIALKEEGVGLDIEGSFPELEVNTLGDYWPYSAAVDAYNWVTTKIRDGKATNVTFRVSLPPGAIESGEIPDQSIRLAFDIEGATADYFAPLPPVTNITGKAILDEKQIHIFDMVGTLQDMSLPFGDVLITDFDKHDQIANINIKVTGDSRSIFGFLDRKPLELSAEYGVSAEQMQGTGEVEARFVFPLLHDLDMTNVVFDAKGNFTDAFIPAVFEGVDLSEGALSVHVNPDLLEVAGIARLNGSESGVKFQTWFRGKEKGHKRYEVQSALDDEGRQALDVAFDYVQGKTPISLDVDVLPDGSAEGLFTVSLNNAVLDIPALKLEKPEGEPASFGARFSTRPDGGTTLSDMRLDATGIEVTGRATLDKGGLLSFLSDKVIYGRNRFQLEVSRLAANDYKVTASGAQFDLLPYLAREVEAEGAAEPAAEPAPEKEAPIGPDLRFSLAFDRVLMDEGVTLSGVVGLVNLEQDRIVSANILGKFSETDMVKFVVRSDTGPRRAEFTTNQAGLLLKGLDIYDNIREGTLRISATMNDAGPEVEAKGVVDMRNIRVVNAPFLGKLLTLGSLGGIVDLLRNEGMTFAKVEGPFTYKDGVISTKDFRAVGSIGLTFSGDVNQNTGTMDAFGTVIPSYTLNSILGNIPLLGNLLVGRKGEGIFGFSYKAEGDVSDPDISVNPVSALAPGILRRMFFEPWEGSENGSDEPLGPAFPGEEEKREGKP</sequence>
<feature type="region of interest" description="Disordered" evidence="1">
    <location>
        <begin position="133"/>
        <end position="157"/>
    </location>
</feature>
<dbReference type="RefSeq" id="WP_169561620.1">
    <property type="nucleotide sequence ID" value="NZ_BSNF01000008.1"/>
</dbReference>
<feature type="region of interest" description="Disordered" evidence="1">
    <location>
        <begin position="1046"/>
        <end position="1071"/>
    </location>
</feature>
<gene>
    <name evidence="3" type="ORF">GCM10007924_27750</name>
</gene>
<evidence type="ECO:0000313" key="3">
    <source>
        <dbReference type="EMBL" id="GLQ07554.1"/>
    </source>
</evidence>
<feature type="compositionally biased region" description="Acidic residues" evidence="1">
    <location>
        <begin position="143"/>
        <end position="155"/>
    </location>
</feature>
<protein>
    <recommendedName>
        <fullName evidence="2">YhdP central domain-containing protein</fullName>
    </recommendedName>
</protein>
<keyword evidence="4" id="KW-1185">Reference proteome</keyword>
<organism evidence="3 4">
    <name type="scientific">Sneathiella chinensis</name>
    <dbReference type="NCBI Taxonomy" id="349750"/>
    <lineage>
        <taxon>Bacteria</taxon>
        <taxon>Pseudomonadati</taxon>
        <taxon>Pseudomonadota</taxon>
        <taxon>Alphaproteobacteria</taxon>
        <taxon>Sneathiellales</taxon>
        <taxon>Sneathiellaceae</taxon>
        <taxon>Sneathiella</taxon>
    </lineage>
</organism>
<reference evidence="3" key="2">
    <citation type="submission" date="2023-01" db="EMBL/GenBank/DDBJ databases">
        <title>Draft genome sequence of Sneathiella chinensis strain NBRC 103408.</title>
        <authorList>
            <person name="Sun Q."/>
            <person name="Mori K."/>
        </authorList>
    </citation>
    <scope>NUCLEOTIDE SEQUENCE</scope>
    <source>
        <strain evidence="3">NBRC 103408</strain>
    </source>
</reference>
<dbReference type="Pfam" id="PF13116">
    <property type="entry name" value="YhdP"/>
    <property type="match status" value="1"/>
</dbReference>
<feature type="domain" description="YhdP central" evidence="2">
    <location>
        <begin position="286"/>
        <end position="768"/>
    </location>
</feature>
<reference evidence="3" key="1">
    <citation type="journal article" date="2014" name="Int. J. Syst. Evol. Microbiol.">
        <title>Complete genome of a new Firmicutes species belonging to the dominant human colonic microbiota ('Ruminococcus bicirculans') reveals two chromosomes and a selective capacity to utilize plant glucans.</title>
        <authorList>
            <consortium name="NISC Comparative Sequencing Program"/>
            <person name="Wegmann U."/>
            <person name="Louis P."/>
            <person name="Goesmann A."/>
            <person name="Henrissat B."/>
            <person name="Duncan S.H."/>
            <person name="Flint H.J."/>
        </authorList>
    </citation>
    <scope>NUCLEOTIDE SEQUENCE</scope>
    <source>
        <strain evidence="3">NBRC 103408</strain>
    </source>
</reference>
<dbReference type="InterPro" id="IPR011836">
    <property type="entry name" value="YhdP"/>
</dbReference>
<dbReference type="Proteomes" id="UP001161409">
    <property type="component" value="Unassembled WGS sequence"/>
</dbReference>
<dbReference type="EMBL" id="BSNF01000008">
    <property type="protein sequence ID" value="GLQ07554.1"/>
    <property type="molecule type" value="Genomic_DNA"/>
</dbReference>
<evidence type="ECO:0000313" key="4">
    <source>
        <dbReference type="Proteomes" id="UP001161409"/>
    </source>
</evidence>
<evidence type="ECO:0000259" key="2">
    <source>
        <dbReference type="Pfam" id="PF13116"/>
    </source>
</evidence>
<proteinExistence type="predicted"/>
<dbReference type="InterPro" id="IPR025263">
    <property type="entry name" value="YhdP_central"/>
</dbReference>